<evidence type="ECO:0000256" key="1">
    <source>
        <dbReference type="SAM" id="Phobius"/>
    </source>
</evidence>
<sequence length="121" mass="13040">MHNGHGKHTHRVTFMAILLGLFLAGAGAANQFYLEEPMYHPLAGYVLIIPGIALVLRALRPPIGFMRVVSTLLGGASIGACPLFLVKNSASPPWISILLVFLGAALLGASFTARTRMHRRH</sequence>
<dbReference type="AlphaFoldDB" id="A0A6C2TYN0"/>
<protein>
    <submittedName>
        <fullName evidence="2">Uncharacterized protein</fullName>
    </submittedName>
</protein>
<proteinExistence type="predicted"/>
<feature type="transmembrane region" description="Helical" evidence="1">
    <location>
        <begin position="68"/>
        <end position="86"/>
    </location>
</feature>
<evidence type="ECO:0000313" key="2">
    <source>
        <dbReference type="EMBL" id="VGO12838.1"/>
    </source>
</evidence>
<feature type="transmembrane region" description="Helical" evidence="1">
    <location>
        <begin position="38"/>
        <end position="56"/>
    </location>
</feature>
<gene>
    <name evidence="2" type="ORF">PDESU_01392</name>
</gene>
<reference evidence="2 3" key="1">
    <citation type="submission" date="2019-04" db="EMBL/GenBank/DDBJ databases">
        <authorList>
            <person name="Van Vliet M D."/>
        </authorList>
    </citation>
    <scope>NUCLEOTIDE SEQUENCE [LARGE SCALE GENOMIC DNA]</scope>
    <source>
        <strain evidence="2 3">F1</strain>
    </source>
</reference>
<organism evidence="2 3">
    <name type="scientific">Pontiella desulfatans</name>
    <dbReference type="NCBI Taxonomy" id="2750659"/>
    <lineage>
        <taxon>Bacteria</taxon>
        <taxon>Pseudomonadati</taxon>
        <taxon>Kiritimatiellota</taxon>
        <taxon>Kiritimatiellia</taxon>
        <taxon>Kiritimatiellales</taxon>
        <taxon>Pontiellaceae</taxon>
        <taxon>Pontiella</taxon>
    </lineage>
</organism>
<accession>A0A6C2TYN0</accession>
<dbReference type="EMBL" id="CAAHFG010000001">
    <property type="protein sequence ID" value="VGO12838.1"/>
    <property type="molecule type" value="Genomic_DNA"/>
</dbReference>
<keyword evidence="3" id="KW-1185">Reference proteome</keyword>
<dbReference type="Proteomes" id="UP000366872">
    <property type="component" value="Unassembled WGS sequence"/>
</dbReference>
<keyword evidence="1" id="KW-1133">Transmembrane helix</keyword>
<keyword evidence="1" id="KW-0812">Transmembrane</keyword>
<name>A0A6C2TYN0_PONDE</name>
<feature type="transmembrane region" description="Helical" evidence="1">
    <location>
        <begin position="92"/>
        <end position="113"/>
    </location>
</feature>
<keyword evidence="1" id="KW-0472">Membrane</keyword>
<evidence type="ECO:0000313" key="3">
    <source>
        <dbReference type="Proteomes" id="UP000366872"/>
    </source>
</evidence>